<keyword evidence="1" id="KW-0812">Transmembrane</keyword>
<organism evidence="2 3">
    <name type="scientific">Glycomyces harbinensis</name>
    <dbReference type="NCBI Taxonomy" id="58114"/>
    <lineage>
        <taxon>Bacteria</taxon>
        <taxon>Bacillati</taxon>
        <taxon>Actinomycetota</taxon>
        <taxon>Actinomycetes</taxon>
        <taxon>Glycomycetales</taxon>
        <taxon>Glycomycetaceae</taxon>
        <taxon>Glycomyces</taxon>
    </lineage>
</organism>
<feature type="transmembrane region" description="Helical" evidence="1">
    <location>
        <begin position="45"/>
        <end position="63"/>
    </location>
</feature>
<dbReference type="Proteomes" id="UP000198949">
    <property type="component" value="Unassembled WGS sequence"/>
</dbReference>
<dbReference type="AlphaFoldDB" id="A0A1G6RS84"/>
<gene>
    <name evidence="2" type="ORF">SAMN05216270_101635</name>
</gene>
<proteinExistence type="predicted"/>
<protein>
    <submittedName>
        <fullName evidence="2">Uncharacterized protein</fullName>
    </submittedName>
</protein>
<feature type="transmembrane region" description="Helical" evidence="1">
    <location>
        <begin position="103"/>
        <end position="121"/>
    </location>
</feature>
<keyword evidence="1" id="KW-1133">Transmembrane helix</keyword>
<accession>A0A1G6RS84</accession>
<feature type="transmembrane region" description="Helical" evidence="1">
    <location>
        <begin position="133"/>
        <end position="149"/>
    </location>
</feature>
<keyword evidence="1" id="KW-0472">Membrane</keyword>
<evidence type="ECO:0000256" key="1">
    <source>
        <dbReference type="SAM" id="Phobius"/>
    </source>
</evidence>
<reference evidence="3" key="1">
    <citation type="submission" date="2016-10" db="EMBL/GenBank/DDBJ databases">
        <authorList>
            <person name="Varghese N."/>
            <person name="Submissions S."/>
        </authorList>
    </citation>
    <scope>NUCLEOTIDE SEQUENCE [LARGE SCALE GENOMIC DNA]</scope>
    <source>
        <strain evidence="3">CGMCC 4.3516</strain>
    </source>
</reference>
<feature type="transmembrane region" description="Helical" evidence="1">
    <location>
        <begin position="195"/>
        <end position="214"/>
    </location>
</feature>
<feature type="transmembrane region" description="Helical" evidence="1">
    <location>
        <begin position="15"/>
        <end position="33"/>
    </location>
</feature>
<keyword evidence="3" id="KW-1185">Reference proteome</keyword>
<feature type="transmembrane region" description="Helical" evidence="1">
    <location>
        <begin position="156"/>
        <end position="175"/>
    </location>
</feature>
<sequence>MAAGAQTVDMELFEIWALPRVAVFAVAVAAVVFALRTERPTAGQIAWYVAFLSWGATLCMGGGGEGTAAAVVGFAVMALPAVALVLASWLLPRGRSDTVTAETGLLVCIAASMWAAGFSYSYDNSGETAPVELLVWFLFLAAAFVAAAIPLPSRRIAYGAAALTCVVLGVFREWLLWSETGQHPDIPFNDDYLVAAVYVGIPLIGVALQLLWWARRRRRG</sequence>
<name>A0A1G6RS84_9ACTN</name>
<feature type="transmembrane region" description="Helical" evidence="1">
    <location>
        <begin position="69"/>
        <end position="91"/>
    </location>
</feature>
<evidence type="ECO:0000313" key="2">
    <source>
        <dbReference type="EMBL" id="SDD07418.1"/>
    </source>
</evidence>
<dbReference type="EMBL" id="FNAD01000001">
    <property type="protein sequence ID" value="SDD07418.1"/>
    <property type="molecule type" value="Genomic_DNA"/>
</dbReference>
<evidence type="ECO:0000313" key="3">
    <source>
        <dbReference type="Proteomes" id="UP000198949"/>
    </source>
</evidence>